<reference evidence="3" key="2">
    <citation type="submission" date="2020-09" db="EMBL/GenBank/DDBJ databases">
        <authorList>
            <person name="Sun Q."/>
            <person name="Zhou Y."/>
        </authorList>
    </citation>
    <scope>NUCLEOTIDE SEQUENCE</scope>
    <source>
        <strain evidence="3">CGMCC 1.7081</strain>
    </source>
</reference>
<dbReference type="GO" id="GO:0015074">
    <property type="term" value="P:DNA integration"/>
    <property type="evidence" value="ECO:0007669"/>
    <property type="project" value="InterPro"/>
</dbReference>
<reference evidence="3" key="1">
    <citation type="journal article" date="2014" name="Int. J. Syst. Evol. Microbiol.">
        <title>Complete genome sequence of Corynebacterium casei LMG S-19264T (=DSM 44701T), isolated from a smear-ripened cheese.</title>
        <authorList>
            <consortium name="US DOE Joint Genome Institute (JGI-PGF)"/>
            <person name="Walter F."/>
            <person name="Albersmeier A."/>
            <person name="Kalinowski J."/>
            <person name="Ruckert C."/>
        </authorList>
    </citation>
    <scope>NUCLEOTIDE SEQUENCE</scope>
    <source>
        <strain evidence="3">CGMCC 1.7081</strain>
    </source>
</reference>
<dbReference type="Gene3D" id="3.30.420.10">
    <property type="entry name" value="Ribonuclease H-like superfamily/Ribonuclease H"/>
    <property type="match status" value="1"/>
</dbReference>
<evidence type="ECO:0000256" key="1">
    <source>
        <dbReference type="SAM" id="MobiDB-lite"/>
    </source>
</evidence>
<dbReference type="InterPro" id="IPR012337">
    <property type="entry name" value="RNaseH-like_sf"/>
</dbReference>
<dbReference type="EMBL" id="BNAP01000024">
    <property type="protein sequence ID" value="GHG99815.1"/>
    <property type="molecule type" value="Genomic_DNA"/>
</dbReference>
<dbReference type="PANTHER" id="PTHR46889:SF4">
    <property type="entry name" value="TRANSPOSASE INSO FOR INSERTION SEQUENCE ELEMENT IS911B-RELATED"/>
    <property type="match status" value="1"/>
</dbReference>
<dbReference type="GO" id="GO:0003676">
    <property type="term" value="F:nucleic acid binding"/>
    <property type="evidence" value="ECO:0007669"/>
    <property type="project" value="InterPro"/>
</dbReference>
<dbReference type="InterPro" id="IPR050900">
    <property type="entry name" value="Transposase_IS3/IS150/IS904"/>
</dbReference>
<feature type="region of interest" description="Disordered" evidence="1">
    <location>
        <begin position="189"/>
        <end position="218"/>
    </location>
</feature>
<organism evidence="3 4">
    <name type="scientific">Pseudodonghicola xiamenensis</name>
    <dbReference type="NCBI Taxonomy" id="337702"/>
    <lineage>
        <taxon>Bacteria</taxon>
        <taxon>Pseudomonadati</taxon>
        <taxon>Pseudomonadota</taxon>
        <taxon>Alphaproteobacteria</taxon>
        <taxon>Rhodobacterales</taxon>
        <taxon>Paracoccaceae</taxon>
        <taxon>Pseudodonghicola</taxon>
    </lineage>
</organism>
<dbReference type="InterPro" id="IPR025948">
    <property type="entry name" value="HTH-like_dom"/>
</dbReference>
<dbReference type="Pfam" id="PF00665">
    <property type="entry name" value="rve"/>
    <property type="match status" value="1"/>
</dbReference>
<gene>
    <name evidence="3" type="ORF">GCM10010961_35970</name>
</gene>
<dbReference type="Pfam" id="PF13276">
    <property type="entry name" value="HTH_21"/>
    <property type="match status" value="1"/>
</dbReference>
<proteinExistence type="predicted"/>
<dbReference type="PANTHER" id="PTHR46889">
    <property type="entry name" value="TRANSPOSASE INSF FOR INSERTION SEQUENCE IS3B-RELATED"/>
    <property type="match status" value="1"/>
</dbReference>
<dbReference type="InterPro" id="IPR036397">
    <property type="entry name" value="RNaseH_sf"/>
</dbReference>
<sequence length="218" mass="25090">MVGFIDDQRGKHGVEPICRVLPIAPSTYYDHLAKRADPARLSDRARRDATLRREIERVWEENYKVYGVRKVWRQLVREGFSVARCTVARLMRDMDIRGIIRGKPHRTTIPDKKAPCPLDKVNREFRVPAPNMLWVSDFTYVATWTGFVYVAFVIDAYARKIVGWRVSTSAQTGFVLDALEQAVHDRRPTKAMGLVHHSDRGSQGGNNRSSQHRRSYPV</sequence>
<dbReference type="InterPro" id="IPR001584">
    <property type="entry name" value="Integrase_cat-core"/>
</dbReference>
<accession>A0A8J3HA94</accession>
<dbReference type="AlphaFoldDB" id="A0A8J3HA94"/>
<dbReference type="NCBIfam" id="NF033516">
    <property type="entry name" value="transpos_IS3"/>
    <property type="match status" value="1"/>
</dbReference>
<comment type="caution">
    <text evidence="3">The sequence shown here is derived from an EMBL/GenBank/DDBJ whole genome shotgun (WGS) entry which is preliminary data.</text>
</comment>
<name>A0A8J3HA94_9RHOB</name>
<dbReference type="Proteomes" id="UP000611500">
    <property type="component" value="Unassembled WGS sequence"/>
</dbReference>
<dbReference type="InterPro" id="IPR048020">
    <property type="entry name" value="Transpos_IS3"/>
</dbReference>
<evidence type="ECO:0000313" key="4">
    <source>
        <dbReference type="Proteomes" id="UP000611500"/>
    </source>
</evidence>
<keyword evidence="4" id="KW-1185">Reference proteome</keyword>
<dbReference type="SUPFAM" id="SSF53098">
    <property type="entry name" value="Ribonuclease H-like"/>
    <property type="match status" value="1"/>
</dbReference>
<evidence type="ECO:0000259" key="2">
    <source>
        <dbReference type="PROSITE" id="PS50994"/>
    </source>
</evidence>
<protein>
    <recommendedName>
        <fullName evidence="2">Integrase catalytic domain-containing protein</fullName>
    </recommendedName>
</protein>
<feature type="domain" description="Integrase catalytic" evidence="2">
    <location>
        <begin position="126"/>
        <end position="218"/>
    </location>
</feature>
<dbReference type="PROSITE" id="PS50994">
    <property type="entry name" value="INTEGRASE"/>
    <property type="match status" value="1"/>
</dbReference>
<evidence type="ECO:0000313" key="3">
    <source>
        <dbReference type="EMBL" id="GHG99815.1"/>
    </source>
</evidence>